<dbReference type="RefSeq" id="WP_141600203.1">
    <property type="nucleotide sequence ID" value="NZ_VIEK01000006.1"/>
</dbReference>
<name>A0A540UXG6_STRSU</name>
<protein>
    <submittedName>
        <fullName evidence="1">Uncharacterized protein</fullName>
    </submittedName>
</protein>
<accession>A0A540UXG6</accession>
<sequence>MNKRIRKKKAKQAELKKQQEIAELLEQLGQNPAEINKALHQIGVAFNEVFNAIAEVSRKASQNFKDWSKQFDTT</sequence>
<evidence type="ECO:0000313" key="2">
    <source>
        <dbReference type="Proteomes" id="UP000315224"/>
    </source>
</evidence>
<dbReference type="AlphaFoldDB" id="A0A540UXG6"/>
<organism evidence="1 2">
    <name type="scientific">Streptococcus suis</name>
    <dbReference type="NCBI Taxonomy" id="1307"/>
    <lineage>
        <taxon>Bacteria</taxon>
        <taxon>Bacillati</taxon>
        <taxon>Bacillota</taxon>
        <taxon>Bacilli</taxon>
        <taxon>Lactobacillales</taxon>
        <taxon>Streptococcaceae</taxon>
        <taxon>Streptococcus</taxon>
    </lineage>
</organism>
<dbReference type="EMBL" id="VIEK01000006">
    <property type="protein sequence ID" value="TQE88713.1"/>
    <property type="molecule type" value="Genomic_DNA"/>
</dbReference>
<gene>
    <name evidence="1" type="ORF">FH692_04920</name>
</gene>
<reference evidence="1 2" key="1">
    <citation type="submission" date="2019-06" db="EMBL/GenBank/DDBJ databases">
        <title>Comprehensive assessment of Oxford Nanopore MinION sequencing for bacterial characterization and routine diagnosis.</title>
        <authorList>
            <person name="Tan S."/>
            <person name="Dvorak C.M.T."/>
            <person name="Gebhart C."/>
            <person name="Estrada A."/>
            <person name="Marthaler D.G."/>
            <person name="Murtaugh M.P."/>
        </authorList>
    </citation>
    <scope>NUCLEOTIDE SEQUENCE [LARGE SCALE GENOMIC DNA]</scope>
    <source>
        <strain evidence="1 2">2017UMN1435.21</strain>
    </source>
</reference>
<dbReference type="Proteomes" id="UP000315224">
    <property type="component" value="Unassembled WGS sequence"/>
</dbReference>
<comment type="caution">
    <text evidence="1">The sequence shown here is derived from an EMBL/GenBank/DDBJ whole genome shotgun (WGS) entry which is preliminary data.</text>
</comment>
<proteinExistence type="predicted"/>
<evidence type="ECO:0000313" key="1">
    <source>
        <dbReference type="EMBL" id="TQE88713.1"/>
    </source>
</evidence>